<sequence length="318" mass="35714">MKQFISVLIILWSLLLYSFVVQSQSQDSISVTKTEINLDTLSTSASDVVKTLEEKLNPPDVSEIVSFTKIFWALVFIAIGYFIIRFLTRTIEIWSEKSPDRRVKGKAIVPVVKIICWMVIGYLIVRGIFRPPVESLIAFGASIGVAVGFAAQDILKNIFGGFVILIDRPFKIGDKIEVGSTYGEVLDMSLRSTRIHTADDSLVTVPNGELMNQSISNSNSGETNCQVVAEIYLPITIDTHKVRKIATEVAKVSKYIYLVKPIAVIFVNDIKHDKLCYKMRLKAYVMDIRFEFAFKSELTENVIKELLESNILSSENSI</sequence>
<proteinExistence type="inferred from homology"/>
<reference evidence="8 9" key="1">
    <citation type="submission" date="2022-01" db="EMBL/GenBank/DDBJ databases">
        <title>Labilibaculum sp. nov, a marine bacterium isolated from Antarctica.</title>
        <authorList>
            <person name="Dai W."/>
        </authorList>
    </citation>
    <scope>NUCLEOTIDE SEQUENCE [LARGE SCALE GENOMIC DNA]</scope>
    <source>
        <strain evidence="8 9">DW002</strain>
    </source>
</reference>
<name>A0ABT5VQU3_9BACT</name>
<dbReference type="Proteomes" id="UP001528920">
    <property type="component" value="Unassembled WGS sequence"/>
</dbReference>
<keyword evidence="4 6" id="KW-1133">Transmembrane helix</keyword>
<dbReference type="Pfam" id="PF00924">
    <property type="entry name" value="MS_channel_2nd"/>
    <property type="match status" value="1"/>
</dbReference>
<dbReference type="SUPFAM" id="SSF82861">
    <property type="entry name" value="Mechanosensitive channel protein MscS (YggB), transmembrane region"/>
    <property type="match status" value="1"/>
</dbReference>
<dbReference type="InterPro" id="IPR006685">
    <property type="entry name" value="MscS_channel_2nd"/>
</dbReference>
<comment type="subcellular location">
    <subcellularLocation>
        <location evidence="1">Membrane</location>
        <topology evidence="1">Multi-pass membrane protein</topology>
    </subcellularLocation>
</comment>
<dbReference type="RefSeq" id="WP_275108231.1">
    <property type="nucleotide sequence ID" value="NZ_JAKJSC010000001.1"/>
</dbReference>
<evidence type="ECO:0000259" key="7">
    <source>
        <dbReference type="Pfam" id="PF00924"/>
    </source>
</evidence>
<dbReference type="PANTHER" id="PTHR30566:SF5">
    <property type="entry name" value="MECHANOSENSITIVE ION CHANNEL PROTEIN 1, MITOCHONDRIAL-RELATED"/>
    <property type="match status" value="1"/>
</dbReference>
<protein>
    <submittedName>
        <fullName evidence="8">Mechanosensitive ion channel family protein</fullName>
    </submittedName>
</protein>
<keyword evidence="5 6" id="KW-0472">Membrane</keyword>
<accession>A0ABT5VQU3</accession>
<evidence type="ECO:0000256" key="4">
    <source>
        <dbReference type="ARBA" id="ARBA00022989"/>
    </source>
</evidence>
<evidence type="ECO:0000256" key="5">
    <source>
        <dbReference type="ARBA" id="ARBA00023136"/>
    </source>
</evidence>
<dbReference type="PANTHER" id="PTHR30566">
    <property type="entry name" value="YNAI-RELATED MECHANOSENSITIVE ION CHANNEL"/>
    <property type="match status" value="1"/>
</dbReference>
<feature type="transmembrane region" description="Helical" evidence="6">
    <location>
        <begin position="135"/>
        <end position="155"/>
    </location>
</feature>
<dbReference type="InterPro" id="IPR023408">
    <property type="entry name" value="MscS_beta-dom_sf"/>
</dbReference>
<dbReference type="Gene3D" id="2.30.30.60">
    <property type="match status" value="1"/>
</dbReference>
<evidence type="ECO:0000256" key="3">
    <source>
        <dbReference type="ARBA" id="ARBA00022692"/>
    </source>
</evidence>
<dbReference type="SUPFAM" id="SSF50182">
    <property type="entry name" value="Sm-like ribonucleoproteins"/>
    <property type="match status" value="1"/>
</dbReference>
<keyword evidence="9" id="KW-1185">Reference proteome</keyword>
<evidence type="ECO:0000256" key="6">
    <source>
        <dbReference type="SAM" id="Phobius"/>
    </source>
</evidence>
<comment type="caution">
    <text evidence="8">The sequence shown here is derived from an EMBL/GenBank/DDBJ whole genome shotgun (WGS) entry which is preliminary data.</text>
</comment>
<feature type="domain" description="Mechanosensitive ion channel MscS" evidence="7">
    <location>
        <begin position="153"/>
        <end position="219"/>
    </location>
</feature>
<organism evidence="8 9">
    <name type="scientific">Paralabilibaculum antarcticum</name>
    <dbReference type="NCBI Taxonomy" id="2912572"/>
    <lineage>
        <taxon>Bacteria</taxon>
        <taxon>Pseudomonadati</taxon>
        <taxon>Bacteroidota</taxon>
        <taxon>Bacteroidia</taxon>
        <taxon>Marinilabiliales</taxon>
        <taxon>Marinifilaceae</taxon>
        <taxon>Paralabilibaculum</taxon>
    </lineage>
</organism>
<evidence type="ECO:0000256" key="1">
    <source>
        <dbReference type="ARBA" id="ARBA00004141"/>
    </source>
</evidence>
<keyword evidence="3 6" id="KW-0812">Transmembrane</keyword>
<dbReference type="InterPro" id="IPR010920">
    <property type="entry name" value="LSM_dom_sf"/>
</dbReference>
<dbReference type="EMBL" id="JAKJSC010000001">
    <property type="protein sequence ID" value="MDE5416893.1"/>
    <property type="molecule type" value="Genomic_DNA"/>
</dbReference>
<dbReference type="Gene3D" id="1.10.287.1260">
    <property type="match status" value="1"/>
</dbReference>
<comment type="similarity">
    <text evidence="2">Belongs to the MscS (TC 1.A.23) family.</text>
</comment>
<gene>
    <name evidence="8" type="ORF">L3049_02655</name>
</gene>
<dbReference type="InterPro" id="IPR011014">
    <property type="entry name" value="MscS_channel_TM-2"/>
</dbReference>
<evidence type="ECO:0000313" key="9">
    <source>
        <dbReference type="Proteomes" id="UP001528920"/>
    </source>
</evidence>
<evidence type="ECO:0000256" key="2">
    <source>
        <dbReference type="ARBA" id="ARBA00008017"/>
    </source>
</evidence>
<feature type="transmembrane region" description="Helical" evidence="6">
    <location>
        <begin position="70"/>
        <end position="87"/>
    </location>
</feature>
<evidence type="ECO:0000313" key="8">
    <source>
        <dbReference type="EMBL" id="MDE5416893.1"/>
    </source>
</evidence>
<feature type="transmembrane region" description="Helical" evidence="6">
    <location>
        <begin position="107"/>
        <end position="129"/>
    </location>
</feature>